<dbReference type="EMBL" id="CACSIK010000001">
    <property type="protein sequence ID" value="CAA0084468.1"/>
    <property type="molecule type" value="Genomic_DNA"/>
</dbReference>
<feature type="transmembrane region" description="Helical" evidence="6">
    <location>
        <begin position="304"/>
        <end position="330"/>
    </location>
</feature>
<evidence type="ECO:0000256" key="1">
    <source>
        <dbReference type="ARBA" id="ARBA00004141"/>
    </source>
</evidence>
<organism evidence="11 12">
    <name type="scientific">Zhongshania aliphaticivorans</name>
    <dbReference type="NCBI Taxonomy" id="1470434"/>
    <lineage>
        <taxon>Bacteria</taxon>
        <taxon>Pseudomonadati</taxon>
        <taxon>Pseudomonadota</taxon>
        <taxon>Gammaproteobacteria</taxon>
        <taxon>Cellvibrionales</taxon>
        <taxon>Spongiibacteraceae</taxon>
        <taxon>Zhongshania</taxon>
    </lineage>
</organism>
<gene>
    <name evidence="11" type="primary">dsbD_2</name>
    <name evidence="10" type="synonym">dsbD_1</name>
    <name evidence="11" type="ORF">IHBHHGIJ_00692</name>
    <name evidence="10" type="ORF">KFEGEMFD_00458</name>
</gene>
<evidence type="ECO:0000256" key="7">
    <source>
        <dbReference type="SAM" id="SignalP"/>
    </source>
</evidence>
<feature type="signal peptide" evidence="7">
    <location>
        <begin position="1"/>
        <end position="18"/>
    </location>
</feature>
<keyword evidence="2 6" id="KW-0812">Transmembrane</keyword>
<dbReference type="InterPro" id="IPR036929">
    <property type="entry name" value="DsbDN_sf"/>
</dbReference>
<dbReference type="InterPro" id="IPR036249">
    <property type="entry name" value="Thioredoxin-like_sf"/>
</dbReference>
<keyword evidence="5 6" id="KW-0472">Membrane</keyword>
<dbReference type="Pfam" id="PF13899">
    <property type="entry name" value="Thioredoxin_7"/>
    <property type="match status" value="1"/>
</dbReference>
<keyword evidence="12" id="KW-1185">Reference proteome</keyword>
<evidence type="ECO:0000313" key="10">
    <source>
        <dbReference type="EMBL" id="CAA0082099.1"/>
    </source>
</evidence>
<dbReference type="Gene3D" id="2.60.40.1250">
    <property type="entry name" value="Thiol:disulfide interchange protein DsbD, N-terminal domain"/>
    <property type="match status" value="1"/>
</dbReference>
<keyword evidence="3" id="KW-0201">Cytochrome c-type biogenesis</keyword>
<dbReference type="Gene3D" id="3.40.30.10">
    <property type="entry name" value="Glutaredoxin"/>
    <property type="match status" value="1"/>
</dbReference>
<dbReference type="InterPro" id="IPR003834">
    <property type="entry name" value="Cyt_c_assmbl_TM_dom"/>
</dbReference>
<dbReference type="CDD" id="cd02953">
    <property type="entry name" value="DsbDgamma"/>
    <property type="match status" value="1"/>
</dbReference>
<feature type="transmembrane region" description="Helical" evidence="6">
    <location>
        <begin position="400"/>
        <end position="419"/>
    </location>
</feature>
<feature type="transmembrane region" description="Helical" evidence="6">
    <location>
        <begin position="336"/>
        <end position="358"/>
    </location>
</feature>
<evidence type="ECO:0000259" key="9">
    <source>
        <dbReference type="Pfam" id="PF11412"/>
    </source>
</evidence>
<name>A0A5S9N5U7_9GAMM</name>
<evidence type="ECO:0000313" key="13">
    <source>
        <dbReference type="Proteomes" id="UP000439591"/>
    </source>
</evidence>
<dbReference type="Proteomes" id="UP000435877">
    <property type="component" value="Unassembled WGS sequence"/>
</dbReference>
<feature type="transmembrane region" description="Helical" evidence="6">
    <location>
        <begin position="224"/>
        <end position="242"/>
    </location>
</feature>
<evidence type="ECO:0000256" key="4">
    <source>
        <dbReference type="ARBA" id="ARBA00022989"/>
    </source>
</evidence>
<evidence type="ECO:0000256" key="6">
    <source>
        <dbReference type="SAM" id="Phobius"/>
    </source>
</evidence>
<evidence type="ECO:0000256" key="2">
    <source>
        <dbReference type="ARBA" id="ARBA00022692"/>
    </source>
</evidence>
<dbReference type="EMBL" id="CACSIM010000001">
    <property type="protein sequence ID" value="CAA0082099.1"/>
    <property type="molecule type" value="Genomic_DNA"/>
</dbReference>
<feature type="domain" description="Cytochrome C biogenesis protein transmembrane" evidence="8">
    <location>
        <begin position="181"/>
        <end position="391"/>
    </location>
</feature>
<evidence type="ECO:0000313" key="12">
    <source>
        <dbReference type="Proteomes" id="UP000435877"/>
    </source>
</evidence>
<feature type="transmembrane region" description="Helical" evidence="6">
    <location>
        <begin position="426"/>
        <end position="443"/>
    </location>
</feature>
<protein>
    <submittedName>
        <fullName evidence="11">Thiol:disulfide interchange protein DsbD</fullName>
        <ecNumber evidence="11">1.8.1.8</ecNumber>
    </submittedName>
</protein>
<evidence type="ECO:0000256" key="3">
    <source>
        <dbReference type="ARBA" id="ARBA00022748"/>
    </source>
</evidence>
<dbReference type="GO" id="GO:0016020">
    <property type="term" value="C:membrane"/>
    <property type="evidence" value="ECO:0007669"/>
    <property type="project" value="UniProtKB-SubCell"/>
</dbReference>
<sequence length="564" mass="61362">MKQFLLLVLFVLGGTAHAASDFFAPPATSSFGNDTPQFLPVEEAYQSILQWHDDRMTLTWNAAEAYYLYKERFALKASVNGKPQPISTQFETGKLKQDPFFGETEVYYHGTTITLSDLPDIPFTLSVTSQGCADAGLCYPPQTQHYRIDPLQHTVNEISATDFLSSNKPVINANDDHQALWLVLIFAALGGAILNLMPCVFPVLGLKVLSFTNAHNGSPLKHGLVYSVGVVASFIAVAGLLISLQQAGQAIGWGFQLQTPWFVTLLACLFFVLSLNLLGLFEIGGSWTDIGGGLSRKKGYTGSFFTGVLATVVASPCTAPFMGTAVGFAASQSPPVALLVFGFIGLGMALPVLLLTLFPAGLQRLPKSGSWMISLRQFLAFPLLATAIWLAWVIGRQTGANGMALTLLAWLFIGFGLWLHSKGNKVSAWLIVALTFVLAIVKINQLPLGGETPSGHFDRSEIQTLRASGKNVFLDVTADWCITCAANEALVLNTSAIRDAFTQHNVQYVIADWTNYDPAITQLLTDYKRNGIPLYIYYPADLNAPEIMLPQILSKDVVIEILNR</sequence>
<feature type="chain" id="PRO_5036150361" evidence="7">
    <location>
        <begin position="19"/>
        <end position="564"/>
    </location>
</feature>
<feature type="domain" description="Thiol:disulfide interchange protein DsbD N-terminal" evidence="9">
    <location>
        <begin position="36"/>
        <end position="148"/>
    </location>
</feature>
<keyword evidence="4 6" id="KW-1133">Transmembrane helix</keyword>
<dbReference type="EC" id="1.8.1.8" evidence="11"/>
<dbReference type="PANTHER" id="PTHR32234:SF3">
    <property type="entry name" value="SUPPRESSION OF COPPER SENSITIVITY PROTEIN"/>
    <property type="match status" value="1"/>
</dbReference>
<feature type="transmembrane region" description="Helical" evidence="6">
    <location>
        <begin position="179"/>
        <end position="204"/>
    </location>
</feature>
<dbReference type="OrthoDB" id="9811036at2"/>
<dbReference type="Pfam" id="PF02683">
    <property type="entry name" value="DsbD_TM"/>
    <property type="match status" value="1"/>
</dbReference>
<dbReference type="SUPFAM" id="SSF52833">
    <property type="entry name" value="Thioredoxin-like"/>
    <property type="match status" value="1"/>
</dbReference>
<accession>A0A5S9N5U7</accession>
<dbReference type="SUPFAM" id="SSF74863">
    <property type="entry name" value="Thiol:disulfide interchange protein DsbD, N-terminal domain (DsbD-alpha)"/>
    <property type="match status" value="1"/>
</dbReference>
<dbReference type="InterPro" id="IPR035671">
    <property type="entry name" value="DsbD_gamma"/>
</dbReference>
<dbReference type="GO" id="GO:0047134">
    <property type="term" value="F:protein-disulfide reductase [NAD(P)H] activity"/>
    <property type="evidence" value="ECO:0007669"/>
    <property type="project" value="UniProtKB-EC"/>
</dbReference>
<evidence type="ECO:0000313" key="11">
    <source>
        <dbReference type="EMBL" id="CAA0084468.1"/>
    </source>
</evidence>
<feature type="transmembrane region" description="Helical" evidence="6">
    <location>
        <begin position="378"/>
        <end position="394"/>
    </location>
</feature>
<keyword evidence="7" id="KW-0732">Signal</keyword>
<dbReference type="RefSeq" id="WP_159267363.1">
    <property type="nucleotide sequence ID" value="NZ_CACSIK010000001.1"/>
</dbReference>
<dbReference type="Proteomes" id="UP000439591">
    <property type="component" value="Unassembled WGS sequence"/>
</dbReference>
<dbReference type="GO" id="GO:0017004">
    <property type="term" value="P:cytochrome complex assembly"/>
    <property type="evidence" value="ECO:0007669"/>
    <property type="project" value="UniProtKB-KW"/>
</dbReference>
<proteinExistence type="predicted"/>
<comment type="subcellular location">
    <subcellularLocation>
        <location evidence="1">Membrane</location>
        <topology evidence="1">Multi-pass membrane protein</topology>
    </subcellularLocation>
</comment>
<reference evidence="12 13" key="1">
    <citation type="submission" date="2019-11" db="EMBL/GenBank/DDBJ databases">
        <authorList>
            <person name="Holert J."/>
        </authorList>
    </citation>
    <scope>NUCLEOTIDE SEQUENCE [LARGE SCALE GENOMIC DNA]</scope>
    <source>
        <strain evidence="10">BC3_2A</strain>
        <strain evidence="11">SB11_1A</strain>
    </source>
</reference>
<feature type="transmembrane region" description="Helical" evidence="6">
    <location>
        <begin position="262"/>
        <end position="283"/>
    </location>
</feature>
<evidence type="ECO:0000259" key="8">
    <source>
        <dbReference type="Pfam" id="PF02683"/>
    </source>
</evidence>
<evidence type="ECO:0000256" key="5">
    <source>
        <dbReference type="ARBA" id="ARBA00023136"/>
    </source>
</evidence>
<dbReference type="PANTHER" id="PTHR32234">
    <property type="entry name" value="THIOL:DISULFIDE INTERCHANGE PROTEIN DSBD"/>
    <property type="match status" value="1"/>
</dbReference>
<dbReference type="AlphaFoldDB" id="A0A5S9N5U7"/>
<dbReference type="Pfam" id="PF11412">
    <property type="entry name" value="DsbD_N"/>
    <property type="match status" value="1"/>
</dbReference>
<dbReference type="GO" id="GO:0045454">
    <property type="term" value="P:cell redox homeostasis"/>
    <property type="evidence" value="ECO:0007669"/>
    <property type="project" value="TreeGrafter"/>
</dbReference>
<keyword evidence="11" id="KW-0560">Oxidoreductase</keyword>
<dbReference type="InterPro" id="IPR028250">
    <property type="entry name" value="DsbDN"/>
</dbReference>